<keyword evidence="4" id="KW-0274">FAD</keyword>
<dbReference type="InterPro" id="IPR016156">
    <property type="entry name" value="FAD/NAD-linked_Rdtase_dimer_sf"/>
</dbReference>
<dbReference type="Pfam" id="PF02852">
    <property type="entry name" value="Pyr_redox_dim"/>
    <property type="match status" value="1"/>
</dbReference>
<dbReference type="AlphaFoldDB" id="A0A4R6Q298"/>
<name>A0A4R6Q298_9FIRM</name>
<keyword evidence="9" id="KW-1185">Reference proteome</keyword>
<evidence type="ECO:0000256" key="2">
    <source>
        <dbReference type="ARBA" id="ARBA00007532"/>
    </source>
</evidence>
<evidence type="ECO:0000256" key="5">
    <source>
        <dbReference type="ARBA" id="ARBA00023002"/>
    </source>
</evidence>
<dbReference type="GO" id="GO:0050660">
    <property type="term" value="F:flavin adenine dinucleotide binding"/>
    <property type="evidence" value="ECO:0007669"/>
    <property type="project" value="TreeGrafter"/>
</dbReference>
<dbReference type="PRINTS" id="PR00368">
    <property type="entry name" value="FADPNR"/>
</dbReference>
<gene>
    <name evidence="8" type="ORF">EV211_1253</name>
</gene>
<evidence type="ECO:0000256" key="4">
    <source>
        <dbReference type="ARBA" id="ARBA00022827"/>
    </source>
</evidence>
<dbReference type="InterPro" id="IPR004099">
    <property type="entry name" value="Pyr_nucl-diS_OxRdtase_dimer"/>
</dbReference>
<dbReference type="InterPro" id="IPR023753">
    <property type="entry name" value="FAD/NAD-binding_dom"/>
</dbReference>
<dbReference type="PANTHER" id="PTHR43014">
    <property type="entry name" value="MERCURIC REDUCTASE"/>
    <property type="match status" value="1"/>
</dbReference>
<proteinExistence type="inferred from homology"/>
<evidence type="ECO:0000313" key="8">
    <source>
        <dbReference type="EMBL" id="TDP52849.1"/>
    </source>
</evidence>
<organism evidence="8 9">
    <name type="scientific">Aminicella lysinilytica</name>
    <dbReference type="NCBI Taxonomy" id="433323"/>
    <lineage>
        <taxon>Bacteria</taxon>
        <taxon>Bacillati</taxon>
        <taxon>Bacillota</taxon>
        <taxon>Clostridia</taxon>
        <taxon>Peptostreptococcales</taxon>
        <taxon>Anaerovoracaceae</taxon>
        <taxon>Aminicella</taxon>
    </lineage>
</organism>
<evidence type="ECO:0000256" key="3">
    <source>
        <dbReference type="ARBA" id="ARBA00022630"/>
    </source>
</evidence>
<dbReference type="SUPFAM" id="SSF51905">
    <property type="entry name" value="FAD/NAD(P)-binding domain"/>
    <property type="match status" value="1"/>
</dbReference>
<comment type="cofactor">
    <cofactor evidence="1">
        <name>FAD</name>
        <dbReference type="ChEBI" id="CHEBI:57692"/>
    </cofactor>
</comment>
<keyword evidence="3" id="KW-0285">Flavoprotein</keyword>
<keyword evidence="5" id="KW-0560">Oxidoreductase</keyword>
<dbReference type="PRINTS" id="PR00411">
    <property type="entry name" value="PNDRDTASEI"/>
</dbReference>
<dbReference type="Pfam" id="PF07992">
    <property type="entry name" value="Pyr_redox_2"/>
    <property type="match status" value="1"/>
</dbReference>
<dbReference type="Proteomes" id="UP000295500">
    <property type="component" value="Unassembled WGS sequence"/>
</dbReference>
<evidence type="ECO:0000259" key="6">
    <source>
        <dbReference type="Pfam" id="PF02852"/>
    </source>
</evidence>
<dbReference type="InterPro" id="IPR036188">
    <property type="entry name" value="FAD/NAD-bd_sf"/>
</dbReference>
<dbReference type="OrthoDB" id="9807946at2"/>
<protein>
    <submittedName>
        <fullName evidence="8">Pyruvate/2-oxoglutarate dehydrogenase complex dihydrolipoamide dehydrogenase (E3) component</fullName>
    </submittedName>
</protein>
<accession>A0A4R6Q298</accession>
<dbReference type="PANTHER" id="PTHR43014:SF4">
    <property type="entry name" value="PYRIDINE NUCLEOTIDE-DISULFIDE OXIDOREDUCTASE RCLA-RELATED"/>
    <property type="match status" value="1"/>
</dbReference>
<comment type="similarity">
    <text evidence="2">Belongs to the class-I pyridine nucleotide-disulfide oxidoreductase family.</text>
</comment>
<dbReference type="Gene3D" id="3.50.50.60">
    <property type="entry name" value="FAD/NAD(P)-binding domain"/>
    <property type="match status" value="2"/>
</dbReference>
<feature type="domain" description="FAD/NAD(P)-binding" evidence="7">
    <location>
        <begin position="15"/>
        <end position="238"/>
    </location>
</feature>
<comment type="caution">
    <text evidence="8">The sequence shown here is derived from an EMBL/GenBank/DDBJ whole genome shotgun (WGS) entry which is preliminary data.</text>
</comment>
<dbReference type="EMBL" id="SNXO01000025">
    <property type="protein sequence ID" value="TDP52849.1"/>
    <property type="molecule type" value="Genomic_DNA"/>
</dbReference>
<evidence type="ECO:0000313" key="9">
    <source>
        <dbReference type="Proteomes" id="UP000295500"/>
    </source>
</evidence>
<feature type="domain" description="Pyridine nucleotide-disulphide oxidoreductase dimerisation" evidence="6">
    <location>
        <begin position="262"/>
        <end position="369"/>
    </location>
</feature>
<dbReference type="SUPFAM" id="SSF55424">
    <property type="entry name" value="FAD/NAD-linked reductases, dimerisation (C-terminal) domain"/>
    <property type="match status" value="1"/>
</dbReference>
<evidence type="ECO:0000256" key="1">
    <source>
        <dbReference type="ARBA" id="ARBA00001974"/>
    </source>
</evidence>
<sequence>MLRGKNYHKLADLPNVDVIDGKGTFLSPTEVRVDKTAGDSASGASGSDSLVISAEKIFINAGGTPVIPNIAGLAGNPKVFFSETLMDLDELPKRLTIVGGGYIGLEFASMYSSFGSKVTLLQDGARFIPREDEDVAAEIKALLEAQGVTFVFEAKTQELGADGTVKYLLNDELVELPSDAILVATGRKPNTADLGLDAAGVKVTDRGAIIVDDHNATSQPGIWAMGDVTGGLQFTYVSLDDYRVVSADLAGGAYDLKARRNVPYSVFMATPFSRVGINEQEAAKAGLDVRIVKMPTAAVPKARVLRRPQGLLKAIVDKNTDKILGAELLCEESYEMINIVKLAMDLDADYQVLKNQVFTHPTMSESLNDLFSLVK</sequence>
<dbReference type="FunFam" id="3.30.390.30:FF:000001">
    <property type="entry name" value="Dihydrolipoyl dehydrogenase"/>
    <property type="match status" value="1"/>
</dbReference>
<dbReference type="GO" id="GO:0003955">
    <property type="term" value="F:NAD(P)H dehydrogenase (quinone) activity"/>
    <property type="evidence" value="ECO:0007669"/>
    <property type="project" value="TreeGrafter"/>
</dbReference>
<keyword evidence="8" id="KW-0670">Pyruvate</keyword>
<reference evidence="8 9" key="1">
    <citation type="submission" date="2019-03" db="EMBL/GenBank/DDBJ databases">
        <title>Genomic Encyclopedia of Type Strains, Phase IV (KMG-IV): sequencing the most valuable type-strain genomes for metagenomic binning, comparative biology and taxonomic classification.</title>
        <authorList>
            <person name="Goeker M."/>
        </authorList>
    </citation>
    <scope>NUCLEOTIDE SEQUENCE [LARGE SCALE GENOMIC DNA]</scope>
    <source>
        <strain evidence="8 9">DSM 28287</strain>
    </source>
</reference>
<evidence type="ECO:0000259" key="7">
    <source>
        <dbReference type="Pfam" id="PF07992"/>
    </source>
</evidence>
<dbReference type="Gene3D" id="3.30.390.30">
    <property type="match status" value="1"/>
</dbReference>